<organism evidence="1 2">
    <name type="scientific">Gloeophyllum trabeum (strain ATCC 11539 / FP-39264 / Madison 617)</name>
    <name type="common">Brown rot fungus</name>
    <dbReference type="NCBI Taxonomy" id="670483"/>
    <lineage>
        <taxon>Eukaryota</taxon>
        <taxon>Fungi</taxon>
        <taxon>Dikarya</taxon>
        <taxon>Basidiomycota</taxon>
        <taxon>Agaricomycotina</taxon>
        <taxon>Agaricomycetes</taxon>
        <taxon>Gloeophyllales</taxon>
        <taxon>Gloeophyllaceae</taxon>
        <taxon>Gloeophyllum</taxon>
    </lineage>
</organism>
<evidence type="ECO:0000313" key="2">
    <source>
        <dbReference type="Proteomes" id="UP000030669"/>
    </source>
</evidence>
<evidence type="ECO:0000313" key="1">
    <source>
        <dbReference type="EMBL" id="EPQ52298.1"/>
    </source>
</evidence>
<sequence length="170" mass="19577">MHSETKQAVLHSVQKTLLSLHSEVFADMLRLPVPPEAQMYERVPLDQLPDTAEQVETMLDCLYKPNSLHQVMDTTKYAISDIREVAVDKLETQWPIALEEWTALDRHKERLHSERLHALHGTLMTVTILSQIPEVASAIRLARDFDVPSILRATFYEASLINPVHDWDTW</sequence>
<dbReference type="Proteomes" id="UP000030669">
    <property type="component" value="Unassembled WGS sequence"/>
</dbReference>
<dbReference type="KEGG" id="gtr:GLOTRDRAFT_132414"/>
<dbReference type="OMA" id="ANECEVP"/>
<evidence type="ECO:0008006" key="3">
    <source>
        <dbReference type="Google" id="ProtNLM"/>
    </source>
</evidence>
<dbReference type="AlphaFoldDB" id="S7PXQ6"/>
<proteinExistence type="predicted"/>
<dbReference type="OrthoDB" id="3218112at2759"/>
<protein>
    <recommendedName>
        <fullName evidence="3">BTB domain-containing protein</fullName>
    </recommendedName>
</protein>
<reference evidence="1 2" key="1">
    <citation type="journal article" date="2012" name="Science">
        <title>The Paleozoic origin of enzymatic lignin decomposition reconstructed from 31 fungal genomes.</title>
        <authorList>
            <person name="Floudas D."/>
            <person name="Binder M."/>
            <person name="Riley R."/>
            <person name="Barry K."/>
            <person name="Blanchette R.A."/>
            <person name="Henrissat B."/>
            <person name="Martinez A.T."/>
            <person name="Otillar R."/>
            <person name="Spatafora J.W."/>
            <person name="Yadav J.S."/>
            <person name="Aerts A."/>
            <person name="Benoit I."/>
            <person name="Boyd A."/>
            <person name="Carlson A."/>
            <person name="Copeland A."/>
            <person name="Coutinho P.M."/>
            <person name="de Vries R.P."/>
            <person name="Ferreira P."/>
            <person name="Findley K."/>
            <person name="Foster B."/>
            <person name="Gaskell J."/>
            <person name="Glotzer D."/>
            <person name="Gorecki P."/>
            <person name="Heitman J."/>
            <person name="Hesse C."/>
            <person name="Hori C."/>
            <person name="Igarashi K."/>
            <person name="Jurgens J.A."/>
            <person name="Kallen N."/>
            <person name="Kersten P."/>
            <person name="Kohler A."/>
            <person name="Kuees U."/>
            <person name="Kumar T.K.A."/>
            <person name="Kuo A."/>
            <person name="LaButti K."/>
            <person name="Larrondo L.F."/>
            <person name="Lindquist E."/>
            <person name="Ling A."/>
            <person name="Lombard V."/>
            <person name="Lucas S."/>
            <person name="Lundell T."/>
            <person name="Martin R."/>
            <person name="McLaughlin D.J."/>
            <person name="Morgenstern I."/>
            <person name="Morin E."/>
            <person name="Murat C."/>
            <person name="Nagy L.G."/>
            <person name="Nolan M."/>
            <person name="Ohm R.A."/>
            <person name="Patyshakuliyeva A."/>
            <person name="Rokas A."/>
            <person name="Ruiz-Duenas F.J."/>
            <person name="Sabat G."/>
            <person name="Salamov A."/>
            <person name="Samejima M."/>
            <person name="Schmutz J."/>
            <person name="Slot J.C."/>
            <person name="St John F."/>
            <person name="Stenlid J."/>
            <person name="Sun H."/>
            <person name="Sun S."/>
            <person name="Syed K."/>
            <person name="Tsang A."/>
            <person name="Wiebenga A."/>
            <person name="Young D."/>
            <person name="Pisabarro A."/>
            <person name="Eastwood D.C."/>
            <person name="Martin F."/>
            <person name="Cullen D."/>
            <person name="Grigoriev I.V."/>
            <person name="Hibbett D.S."/>
        </authorList>
    </citation>
    <scope>NUCLEOTIDE SEQUENCE [LARGE SCALE GENOMIC DNA]</scope>
    <source>
        <strain evidence="1 2">ATCC 11539</strain>
    </source>
</reference>
<name>S7PXQ6_GLOTA</name>
<accession>S7PXQ6</accession>
<keyword evidence="2" id="KW-1185">Reference proteome</keyword>
<gene>
    <name evidence="1" type="ORF">GLOTRDRAFT_132414</name>
</gene>
<dbReference type="HOGENOM" id="CLU_033082_7_2_1"/>
<dbReference type="RefSeq" id="XP_007869462.1">
    <property type="nucleotide sequence ID" value="XM_007871271.1"/>
</dbReference>
<dbReference type="EMBL" id="KB469308">
    <property type="protein sequence ID" value="EPQ52298.1"/>
    <property type="molecule type" value="Genomic_DNA"/>
</dbReference>
<dbReference type="GeneID" id="19302487"/>